<name>A0A3L0VSI1_ECOLX</name>
<reference evidence="3" key="1">
    <citation type="submission" date="2018-10" db="EMBL/GenBank/DDBJ databases">
        <authorList>
            <consortium name="NARMS: The National Antimicrobial Resistance Monitoring System"/>
        </authorList>
    </citation>
    <scope>NUCLEOTIDE SEQUENCE [LARGE SCALE GENOMIC DNA]</scope>
    <source>
        <strain evidence="3">CVM N17EC0388</strain>
    </source>
</reference>
<protein>
    <submittedName>
        <fullName evidence="3">DNTP triphosphohydrolase</fullName>
    </submittedName>
</protein>
<dbReference type="Gene3D" id="1.10.3410.10">
    <property type="entry name" value="putative deoxyguanosinetriphosphate triphosphohydrolase like domain"/>
    <property type="match status" value="1"/>
</dbReference>
<dbReference type="SUPFAM" id="SSF109604">
    <property type="entry name" value="HD-domain/PDEase-like"/>
    <property type="match status" value="1"/>
</dbReference>
<dbReference type="GO" id="GO:0008832">
    <property type="term" value="F:dGTPase activity"/>
    <property type="evidence" value="ECO:0007669"/>
    <property type="project" value="TreeGrafter"/>
</dbReference>
<dbReference type="SMART" id="SM00471">
    <property type="entry name" value="HDc"/>
    <property type="match status" value="1"/>
</dbReference>
<dbReference type="PANTHER" id="PTHR11373">
    <property type="entry name" value="DEOXYNUCLEOSIDE TRIPHOSPHATE TRIPHOSPHOHYDROLASE"/>
    <property type="match status" value="1"/>
</dbReference>
<dbReference type="InterPro" id="IPR027432">
    <property type="entry name" value="dGTP_triphosphohydrolase_C"/>
</dbReference>
<gene>
    <name evidence="3" type="primary">dgt</name>
    <name evidence="3" type="ORF">D9F05_00260</name>
</gene>
<organism evidence="3">
    <name type="scientific">Escherichia coli</name>
    <dbReference type="NCBI Taxonomy" id="562"/>
    <lineage>
        <taxon>Bacteria</taxon>
        <taxon>Pseudomonadati</taxon>
        <taxon>Pseudomonadota</taxon>
        <taxon>Gammaproteobacteria</taxon>
        <taxon>Enterobacterales</taxon>
        <taxon>Enterobacteriaceae</taxon>
        <taxon>Escherichia</taxon>
    </lineage>
</organism>
<dbReference type="InterPro" id="IPR050135">
    <property type="entry name" value="dGTPase-like"/>
</dbReference>
<evidence type="ECO:0000259" key="2">
    <source>
        <dbReference type="SMART" id="SM00471"/>
    </source>
</evidence>
<dbReference type="InterPro" id="IPR006261">
    <property type="entry name" value="dGTPase"/>
</dbReference>
<dbReference type="GO" id="GO:0006203">
    <property type="term" value="P:dGTP catabolic process"/>
    <property type="evidence" value="ECO:0007669"/>
    <property type="project" value="TreeGrafter"/>
</dbReference>
<proteinExistence type="predicted"/>
<dbReference type="PANTHER" id="PTHR11373:SF32">
    <property type="entry name" value="DEOXYGUANOSINETRIPHOSPHATE TRIPHOSPHOHYDROLASE"/>
    <property type="match status" value="1"/>
</dbReference>
<comment type="caution">
    <text evidence="3">The sequence shown here is derived from an EMBL/GenBank/DDBJ whole genome shotgun (WGS) entry which is preliminary data.</text>
</comment>
<dbReference type="InterPro" id="IPR023293">
    <property type="entry name" value="dGTP_triP_hydro_central_sf"/>
</dbReference>
<dbReference type="Gene3D" id="1.10.3550.10">
    <property type="entry name" value="eoxyguanosinetriphosphate triphosphohydrolase domain-like"/>
    <property type="match status" value="1"/>
</dbReference>
<dbReference type="NCBIfam" id="TIGR01353">
    <property type="entry name" value="dGTP_triPase"/>
    <property type="match status" value="1"/>
</dbReference>
<evidence type="ECO:0000256" key="1">
    <source>
        <dbReference type="ARBA" id="ARBA00022801"/>
    </source>
</evidence>
<dbReference type="AlphaFoldDB" id="A0A3L0VSI1"/>
<dbReference type="Pfam" id="PF13286">
    <property type="entry name" value="HD_assoc"/>
    <property type="match status" value="1"/>
</dbReference>
<dbReference type="Gene3D" id="1.10.3210.10">
    <property type="entry name" value="Hypothetical protein af1432"/>
    <property type="match status" value="1"/>
</dbReference>
<accession>A0A3L0VSI1</accession>
<sequence length="497" mass="56566">MKILSMERLRESTIGYDDYASIALSDHARYIYSAAFRRLQMKAQVFSLESNAAVRSRLTHSIEVAHIGDFLVQKFVEIIKDRKEKGLAISNEYLFFYENEISVRKVVQTACLIHDVGNPPFGHFGESAICAWFKDYLLAQDNHLGESCKRSFSLKDIDVNYNDFLYFDGNPQGLRIISKLQGNDGYGLNLSTSQIAACIKYIASNSQVGGDGIFKKMGYFSTEEGVVKAVHSDLGITDRHVLVYLMEAADDISYCISDIEDGLEKGVVSYSTFFKYVYKRINEVFSLFGEQFLPCKEKENIESCLNRINELFRDVDSDIDSEEYPDIFLKLKTNITNLSVKMVASEIHSRFDELILGKRDAIICEETPVYALQEVLKSFTRKYIFSSHEAENMELGGYAIIYGLLDKFKVLLDIPRQQFSDAINKQKNKGVSKVSCHLINLLPDKHRKAYLKAVSIDGVSDEKEFNLRCHLVVDYISGMTDSYAMEIYQLLNGIKVK</sequence>
<dbReference type="InterPro" id="IPR026875">
    <property type="entry name" value="PHydrolase_assoc_dom"/>
</dbReference>
<dbReference type="EMBL" id="RNRV01000001">
    <property type="protein sequence ID" value="MHO02828.1"/>
    <property type="molecule type" value="Genomic_DNA"/>
</dbReference>
<keyword evidence="1 3" id="KW-0378">Hydrolase</keyword>
<dbReference type="InterPro" id="IPR003607">
    <property type="entry name" value="HD/PDEase_dom"/>
</dbReference>
<evidence type="ECO:0000313" key="3">
    <source>
        <dbReference type="EMBL" id="MHO02828.1"/>
    </source>
</evidence>
<feature type="domain" description="HD/PDEase" evidence="2">
    <location>
        <begin position="53"/>
        <end position="264"/>
    </location>
</feature>